<evidence type="ECO:0000313" key="2">
    <source>
        <dbReference type="EMBL" id="MDA0164230.1"/>
    </source>
</evidence>
<dbReference type="SUPFAM" id="SSF54913">
    <property type="entry name" value="GlnB-like"/>
    <property type="match status" value="1"/>
</dbReference>
<dbReference type="RefSeq" id="WP_270043480.1">
    <property type="nucleotide sequence ID" value="NZ_JAPDOD010000032.1"/>
</dbReference>
<dbReference type="EMBL" id="JAPDOD010000032">
    <property type="protein sequence ID" value="MDA0164230.1"/>
    <property type="molecule type" value="Genomic_DNA"/>
</dbReference>
<protein>
    <submittedName>
        <fullName evidence="2">Divalent-cation tolerance protein CutA</fullName>
    </submittedName>
</protein>
<dbReference type="AlphaFoldDB" id="A0A9X3MWX3"/>
<reference evidence="2" key="1">
    <citation type="submission" date="2022-10" db="EMBL/GenBank/DDBJ databases">
        <title>The WGS of Solirubrobacter ginsenosidimutans DSM 21036.</title>
        <authorList>
            <person name="Jiang Z."/>
        </authorList>
    </citation>
    <scope>NUCLEOTIDE SEQUENCE</scope>
    <source>
        <strain evidence="2">DSM 21036</strain>
    </source>
</reference>
<dbReference type="InterPro" id="IPR011322">
    <property type="entry name" value="N-reg_PII-like_a/b"/>
</dbReference>
<comment type="caution">
    <text evidence="2">The sequence shown here is derived from an EMBL/GenBank/DDBJ whole genome shotgun (WGS) entry which is preliminary data.</text>
</comment>
<evidence type="ECO:0000313" key="3">
    <source>
        <dbReference type="Proteomes" id="UP001149140"/>
    </source>
</evidence>
<gene>
    <name evidence="2" type="ORF">OM076_28425</name>
</gene>
<dbReference type="GO" id="GO:0010038">
    <property type="term" value="P:response to metal ion"/>
    <property type="evidence" value="ECO:0007669"/>
    <property type="project" value="InterPro"/>
</dbReference>
<proteinExistence type="inferred from homology"/>
<organism evidence="2 3">
    <name type="scientific">Solirubrobacter ginsenosidimutans</name>
    <dbReference type="NCBI Taxonomy" id="490573"/>
    <lineage>
        <taxon>Bacteria</taxon>
        <taxon>Bacillati</taxon>
        <taxon>Actinomycetota</taxon>
        <taxon>Thermoleophilia</taxon>
        <taxon>Solirubrobacterales</taxon>
        <taxon>Solirubrobacteraceae</taxon>
        <taxon>Solirubrobacter</taxon>
    </lineage>
</organism>
<dbReference type="PANTHER" id="PTHR23419:SF8">
    <property type="entry name" value="FI09726P"/>
    <property type="match status" value="1"/>
</dbReference>
<sequence length="113" mass="12732">MTDSDLVEVTITAPDADWLTDLCRQLVDARLASSAHVIHPVTSIYRWKGDVHQAAEARAFLRSRLDLLDRLTAYVVERHPYDVPNVTAVPLIGGNSEYLTWVRTETADRESAR</sequence>
<dbReference type="InterPro" id="IPR015867">
    <property type="entry name" value="N-reg_PII/ATP_PRibTrfase_C"/>
</dbReference>
<dbReference type="InterPro" id="IPR004323">
    <property type="entry name" value="Ion_tolerance_CutA"/>
</dbReference>
<accession>A0A9X3MWX3</accession>
<dbReference type="GO" id="GO:0005507">
    <property type="term" value="F:copper ion binding"/>
    <property type="evidence" value="ECO:0007669"/>
    <property type="project" value="TreeGrafter"/>
</dbReference>
<keyword evidence="3" id="KW-1185">Reference proteome</keyword>
<dbReference type="Gene3D" id="3.30.70.120">
    <property type="match status" value="1"/>
</dbReference>
<name>A0A9X3MWX3_9ACTN</name>
<dbReference type="Pfam" id="PF03091">
    <property type="entry name" value="CutA1"/>
    <property type="match status" value="1"/>
</dbReference>
<dbReference type="Proteomes" id="UP001149140">
    <property type="component" value="Unassembled WGS sequence"/>
</dbReference>
<dbReference type="PANTHER" id="PTHR23419">
    <property type="entry name" value="DIVALENT CATION TOLERANCE CUTA-RELATED"/>
    <property type="match status" value="1"/>
</dbReference>
<comment type="similarity">
    <text evidence="1">Belongs to the CutA family.</text>
</comment>
<evidence type="ECO:0000256" key="1">
    <source>
        <dbReference type="ARBA" id="ARBA00010169"/>
    </source>
</evidence>